<feature type="domain" description="BTB" evidence="4">
    <location>
        <begin position="8"/>
        <end position="78"/>
    </location>
</feature>
<feature type="compositionally biased region" description="Polar residues" evidence="3">
    <location>
        <begin position="407"/>
        <end position="417"/>
    </location>
</feature>
<evidence type="ECO:0000256" key="2">
    <source>
        <dbReference type="ARBA" id="ARBA00010846"/>
    </source>
</evidence>
<evidence type="ECO:0000256" key="3">
    <source>
        <dbReference type="SAM" id="MobiDB-lite"/>
    </source>
</evidence>
<organism evidence="6 7">
    <name type="scientific">Panicum miliaceum</name>
    <name type="common">Proso millet</name>
    <name type="synonym">Broomcorn millet</name>
    <dbReference type="NCBI Taxonomy" id="4540"/>
    <lineage>
        <taxon>Eukaryota</taxon>
        <taxon>Viridiplantae</taxon>
        <taxon>Streptophyta</taxon>
        <taxon>Embryophyta</taxon>
        <taxon>Tracheophyta</taxon>
        <taxon>Spermatophyta</taxon>
        <taxon>Magnoliopsida</taxon>
        <taxon>Liliopsida</taxon>
        <taxon>Poales</taxon>
        <taxon>Poaceae</taxon>
        <taxon>PACMAD clade</taxon>
        <taxon>Panicoideae</taxon>
        <taxon>Panicodae</taxon>
        <taxon>Paniceae</taxon>
        <taxon>Panicinae</taxon>
        <taxon>Panicum</taxon>
        <taxon>Panicum sect. Panicum</taxon>
    </lineage>
</organism>
<dbReference type="EMBL" id="PQIB02000015">
    <property type="protein sequence ID" value="RLM64290.1"/>
    <property type="molecule type" value="Genomic_DNA"/>
</dbReference>
<feature type="compositionally biased region" description="Low complexity" evidence="3">
    <location>
        <begin position="265"/>
        <end position="297"/>
    </location>
</feature>
<feature type="region of interest" description="Disordered" evidence="3">
    <location>
        <begin position="395"/>
        <end position="424"/>
    </location>
</feature>
<dbReference type="GO" id="GO:0016567">
    <property type="term" value="P:protein ubiquitination"/>
    <property type="evidence" value="ECO:0007669"/>
    <property type="project" value="InterPro"/>
</dbReference>
<proteinExistence type="inferred from homology"/>
<dbReference type="InterPro" id="IPR011333">
    <property type="entry name" value="SKP1/BTB/POZ_sf"/>
</dbReference>
<dbReference type="Gene3D" id="6.10.250.3030">
    <property type="match status" value="1"/>
</dbReference>
<dbReference type="InterPro" id="IPR045005">
    <property type="entry name" value="BPM1-6"/>
</dbReference>
<dbReference type="Pfam" id="PF00651">
    <property type="entry name" value="BTB"/>
    <property type="match status" value="1"/>
</dbReference>
<dbReference type="PANTHER" id="PTHR26379">
    <property type="entry name" value="BTB/POZ AND MATH DOMAIN-CONTAINING PROTEIN 1"/>
    <property type="match status" value="1"/>
</dbReference>
<evidence type="ECO:0000256" key="1">
    <source>
        <dbReference type="ARBA" id="ARBA00004906"/>
    </source>
</evidence>
<evidence type="ECO:0000259" key="4">
    <source>
        <dbReference type="Pfam" id="PF00651"/>
    </source>
</evidence>
<dbReference type="Gene3D" id="3.30.710.10">
    <property type="entry name" value="Potassium Channel Kv1.1, Chain A"/>
    <property type="match status" value="1"/>
</dbReference>
<dbReference type="SUPFAM" id="SSF54695">
    <property type="entry name" value="POZ domain"/>
    <property type="match status" value="1"/>
</dbReference>
<dbReference type="InterPro" id="IPR056423">
    <property type="entry name" value="BACK_BPM_SPOP"/>
</dbReference>
<dbReference type="InterPro" id="IPR000210">
    <property type="entry name" value="BTB/POZ_dom"/>
</dbReference>
<dbReference type="AlphaFoldDB" id="A0A3L6PVV1"/>
<evidence type="ECO:0000313" key="6">
    <source>
        <dbReference type="EMBL" id="RLM64290.1"/>
    </source>
</evidence>
<dbReference type="Pfam" id="PF24570">
    <property type="entry name" value="BACK_BPM_SPOP"/>
    <property type="match status" value="1"/>
</dbReference>
<protein>
    <submittedName>
        <fullName evidence="6">Uncharacterized protein</fullName>
    </submittedName>
</protein>
<feature type="compositionally biased region" description="Basic and acidic residues" evidence="3">
    <location>
        <begin position="540"/>
        <end position="561"/>
    </location>
</feature>
<evidence type="ECO:0000313" key="7">
    <source>
        <dbReference type="Proteomes" id="UP000275267"/>
    </source>
</evidence>
<name>A0A3L6PVV1_PANMI</name>
<feature type="domain" description="BPM/SPOP BACK" evidence="5">
    <location>
        <begin position="84"/>
        <end position="115"/>
    </location>
</feature>
<dbReference type="Proteomes" id="UP000275267">
    <property type="component" value="Unassembled WGS sequence"/>
</dbReference>
<keyword evidence="7" id="KW-1185">Reference proteome</keyword>
<feature type="region of interest" description="Disordered" evidence="3">
    <location>
        <begin position="466"/>
        <end position="596"/>
    </location>
</feature>
<comment type="caution">
    <text evidence="6">The sequence shown here is derived from an EMBL/GenBank/DDBJ whole genome shotgun (WGS) entry which is preliminary data.</text>
</comment>
<feature type="compositionally biased region" description="Basic and acidic residues" evidence="3">
    <location>
        <begin position="490"/>
        <end position="504"/>
    </location>
</feature>
<gene>
    <name evidence="6" type="ORF">C2845_PM16G00320</name>
</gene>
<comment type="pathway">
    <text evidence="1">Protein modification; protein ubiquitination.</text>
</comment>
<comment type="similarity">
    <text evidence="2">Belongs to the Tdpoz family.</text>
</comment>
<dbReference type="OrthoDB" id="673902at2759"/>
<evidence type="ECO:0000259" key="5">
    <source>
        <dbReference type="Pfam" id="PF24570"/>
    </source>
</evidence>
<reference evidence="7" key="1">
    <citation type="journal article" date="2019" name="Nat. Commun.">
        <title>The genome of broomcorn millet.</title>
        <authorList>
            <person name="Zou C."/>
            <person name="Miki D."/>
            <person name="Li D."/>
            <person name="Tang Q."/>
            <person name="Xiao L."/>
            <person name="Rajput S."/>
            <person name="Deng P."/>
            <person name="Jia W."/>
            <person name="Huang R."/>
            <person name="Zhang M."/>
            <person name="Sun Y."/>
            <person name="Hu J."/>
            <person name="Fu X."/>
            <person name="Schnable P.S."/>
            <person name="Li F."/>
            <person name="Zhang H."/>
            <person name="Feng B."/>
            <person name="Zhu X."/>
            <person name="Liu R."/>
            <person name="Schnable J.C."/>
            <person name="Zhu J.-K."/>
            <person name="Zhang H."/>
        </authorList>
    </citation>
    <scope>NUCLEOTIDE SEQUENCE [LARGE SCALE GENOMIC DNA]</scope>
</reference>
<dbReference type="STRING" id="4540.A0A3L6PVV1"/>
<accession>A0A3L6PVV1</accession>
<dbReference type="PANTHER" id="PTHR26379:SF448">
    <property type="entry name" value="OS10G0423400 PROTEIN"/>
    <property type="match status" value="1"/>
</dbReference>
<feature type="compositionally biased region" description="Basic and acidic residues" evidence="3">
    <location>
        <begin position="585"/>
        <end position="596"/>
    </location>
</feature>
<sequence>MREGTSNREAPVRMADMDPQVFRALLAFLYTDVLPDDIPGQGEEEEEEAAAMAQHLLVAADRYDLKRLKLICEKLCKHIDTGSLATILALAEQHNCWGLKKACFRFISSPSTLNDNKEKINEEMKLKNMRKVLRLNTPTPLNTGSLYSDDEDSDFVPASDDESLLFSNTDSYIRLEDVRNTEDLENIGTRNWCKVVVDSLSKAARLYKRDFQEKGINAPITGCGIFLTLDRRRDVPSGTTKYGNLKLRSVIDTYYSLPQQHPTAARAVAPAAAPAPQVDHGSSAAAGTSAHGAGTSHDPGGHAASNLQPPTTYHYPSFSASFGQSIADVVGRSRKSEALKILKAFDGSTNQAQSFMAKAVKYTTRANELMAKAHHECFSAMQKLLVDARADKIAANDDRKRARPRNKQTTEMETGSRSAYPDQNKEAAGDVLGDAHTHEHVTAGHTPHKADATDLAEDRDVVNETNKEPAGDVLGDTHNQGHAIANDTSRSTDTREPAEGRDVGNKTTEIEQETQNKEANGAAIGDVPNLRTSASAGTSDEEKQLEAVRKKAEAGKEEPKKQKQQKGKVAGKNMRAKLQLTKDNQVLRDEHEKRLV</sequence>
<feature type="region of interest" description="Disordered" evidence="3">
    <location>
        <begin position="265"/>
        <end position="310"/>
    </location>
</feature>